<evidence type="ECO:0000256" key="1">
    <source>
        <dbReference type="ARBA" id="ARBA00003732"/>
    </source>
</evidence>
<evidence type="ECO:0000259" key="7">
    <source>
        <dbReference type="PROSITE" id="PS51039"/>
    </source>
</evidence>
<evidence type="ECO:0000313" key="9">
    <source>
        <dbReference type="Proteomes" id="UP001604277"/>
    </source>
</evidence>
<dbReference type="AlphaFoldDB" id="A0ABD1X350"/>
<dbReference type="PROSITE" id="PS51039">
    <property type="entry name" value="ZF_AN1"/>
    <property type="match status" value="1"/>
</dbReference>
<feature type="domain" description="AN1-type" evidence="7">
    <location>
        <begin position="94"/>
        <end position="142"/>
    </location>
</feature>
<feature type="compositionally biased region" description="Pro residues" evidence="6">
    <location>
        <begin position="21"/>
        <end position="31"/>
    </location>
</feature>
<dbReference type="PANTHER" id="PTHR10634:SF148">
    <property type="entry name" value="AN1-LIKE ZINC FINGER PROTEIN"/>
    <property type="match status" value="1"/>
</dbReference>
<dbReference type="InterPro" id="IPR050652">
    <property type="entry name" value="AN1_A20_ZnFinger"/>
</dbReference>
<gene>
    <name evidence="8" type="ORF">Fot_01134</name>
</gene>
<dbReference type="Gene3D" id="4.10.1110.10">
    <property type="entry name" value="AN1-like Zinc finger"/>
    <property type="match status" value="1"/>
</dbReference>
<dbReference type="SMART" id="SM00154">
    <property type="entry name" value="ZnF_AN1"/>
    <property type="match status" value="1"/>
</dbReference>
<dbReference type="Proteomes" id="UP001604277">
    <property type="component" value="Unassembled WGS sequence"/>
</dbReference>
<sequence>MAQKREKEETELKVPENLPICTPPAPIPAPPVQLSITGGNCERSPDGSDLKVPGNDNQRTSSATSPERSDLVSATQKVGGLAAEVENRGGLKRPREVTRCSGSGCRKKIGLIGFRCRCGEMFCSEHRYSDRHDCSYDYKAAGREAIARENPVVKAPKILKKLKDFQKGEEHGGAKARVASETQLAGTKDQCAPQIRSFGNKCCGQVEIPNRNEGFESRDMSVTQSPKAT</sequence>
<dbReference type="EMBL" id="JBFOLJ010000001">
    <property type="protein sequence ID" value="KAL2556395.1"/>
    <property type="molecule type" value="Genomic_DNA"/>
</dbReference>
<dbReference type="Pfam" id="PF01428">
    <property type="entry name" value="zf-AN1"/>
    <property type="match status" value="1"/>
</dbReference>
<feature type="compositionally biased region" description="Polar residues" evidence="6">
    <location>
        <begin position="55"/>
        <end position="73"/>
    </location>
</feature>
<comment type="function">
    <text evidence="1">May be involved in environmental stress response.</text>
</comment>
<evidence type="ECO:0000256" key="5">
    <source>
        <dbReference type="PROSITE-ProRule" id="PRU00449"/>
    </source>
</evidence>
<evidence type="ECO:0000256" key="4">
    <source>
        <dbReference type="ARBA" id="ARBA00022833"/>
    </source>
</evidence>
<keyword evidence="3 5" id="KW-0863">Zinc-finger</keyword>
<dbReference type="GO" id="GO:0008270">
    <property type="term" value="F:zinc ion binding"/>
    <property type="evidence" value="ECO:0007669"/>
    <property type="project" value="UniProtKB-KW"/>
</dbReference>
<protein>
    <submittedName>
        <fullName evidence="8">Zinc finger A20 and AN1 domain-containing stress-associated protein 5</fullName>
    </submittedName>
</protein>
<keyword evidence="2" id="KW-0479">Metal-binding</keyword>
<dbReference type="InterPro" id="IPR035896">
    <property type="entry name" value="AN1-like_Znf"/>
</dbReference>
<proteinExistence type="predicted"/>
<evidence type="ECO:0000256" key="2">
    <source>
        <dbReference type="ARBA" id="ARBA00022723"/>
    </source>
</evidence>
<dbReference type="SUPFAM" id="SSF118310">
    <property type="entry name" value="AN1-like Zinc finger"/>
    <property type="match status" value="1"/>
</dbReference>
<comment type="caution">
    <text evidence="8">The sequence shown here is derived from an EMBL/GenBank/DDBJ whole genome shotgun (WGS) entry which is preliminary data.</text>
</comment>
<evidence type="ECO:0000256" key="3">
    <source>
        <dbReference type="ARBA" id="ARBA00022771"/>
    </source>
</evidence>
<evidence type="ECO:0000313" key="8">
    <source>
        <dbReference type="EMBL" id="KAL2556395.1"/>
    </source>
</evidence>
<evidence type="ECO:0000256" key="6">
    <source>
        <dbReference type="SAM" id="MobiDB-lite"/>
    </source>
</evidence>
<keyword evidence="4" id="KW-0862">Zinc</keyword>
<dbReference type="PANTHER" id="PTHR10634">
    <property type="entry name" value="AN1-TYPE ZINC FINGER PROTEIN"/>
    <property type="match status" value="1"/>
</dbReference>
<feature type="compositionally biased region" description="Basic and acidic residues" evidence="6">
    <location>
        <begin position="1"/>
        <end position="14"/>
    </location>
</feature>
<dbReference type="InterPro" id="IPR000058">
    <property type="entry name" value="Znf_AN1"/>
</dbReference>
<feature type="region of interest" description="Disordered" evidence="6">
    <location>
        <begin position="1"/>
        <end position="73"/>
    </location>
</feature>
<keyword evidence="9" id="KW-1185">Reference proteome</keyword>
<dbReference type="FunFam" id="4.10.1110.10:FF:000001">
    <property type="entry name" value="Zinc finger AN1-type containing 6"/>
    <property type="match status" value="1"/>
</dbReference>
<organism evidence="8 9">
    <name type="scientific">Forsythia ovata</name>
    <dbReference type="NCBI Taxonomy" id="205694"/>
    <lineage>
        <taxon>Eukaryota</taxon>
        <taxon>Viridiplantae</taxon>
        <taxon>Streptophyta</taxon>
        <taxon>Embryophyta</taxon>
        <taxon>Tracheophyta</taxon>
        <taxon>Spermatophyta</taxon>
        <taxon>Magnoliopsida</taxon>
        <taxon>eudicotyledons</taxon>
        <taxon>Gunneridae</taxon>
        <taxon>Pentapetalae</taxon>
        <taxon>asterids</taxon>
        <taxon>lamiids</taxon>
        <taxon>Lamiales</taxon>
        <taxon>Oleaceae</taxon>
        <taxon>Forsythieae</taxon>
        <taxon>Forsythia</taxon>
    </lineage>
</organism>
<reference evidence="9" key="1">
    <citation type="submission" date="2024-07" db="EMBL/GenBank/DDBJ databases">
        <title>Two chromosome-level genome assemblies of Korean endemic species Abeliophyllum distichum and Forsythia ovata (Oleaceae).</title>
        <authorList>
            <person name="Jang H."/>
        </authorList>
    </citation>
    <scope>NUCLEOTIDE SEQUENCE [LARGE SCALE GENOMIC DNA]</scope>
</reference>
<accession>A0ABD1X350</accession>
<name>A0ABD1X350_9LAMI</name>